<accession>A0A6G1J2G2</accession>
<reference evidence="2" key="1">
    <citation type="journal article" date="2020" name="Stud. Mycol.">
        <title>101 Dothideomycetes genomes: a test case for predicting lifestyles and emergence of pathogens.</title>
        <authorList>
            <person name="Haridas S."/>
            <person name="Albert R."/>
            <person name="Binder M."/>
            <person name="Bloem J."/>
            <person name="Labutti K."/>
            <person name="Salamov A."/>
            <person name="Andreopoulos B."/>
            <person name="Baker S."/>
            <person name="Barry K."/>
            <person name="Bills G."/>
            <person name="Bluhm B."/>
            <person name="Cannon C."/>
            <person name="Castanera R."/>
            <person name="Culley D."/>
            <person name="Daum C."/>
            <person name="Ezra D."/>
            <person name="Gonzalez J."/>
            <person name="Henrissat B."/>
            <person name="Kuo A."/>
            <person name="Liang C."/>
            <person name="Lipzen A."/>
            <person name="Lutzoni F."/>
            <person name="Magnuson J."/>
            <person name="Mondo S."/>
            <person name="Nolan M."/>
            <person name="Ohm R."/>
            <person name="Pangilinan J."/>
            <person name="Park H.-J."/>
            <person name="Ramirez L."/>
            <person name="Alfaro M."/>
            <person name="Sun H."/>
            <person name="Tritt A."/>
            <person name="Yoshinaga Y."/>
            <person name="Zwiers L.-H."/>
            <person name="Turgeon B."/>
            <person name="Goodwin S."/>
            <person name="Spatafora J."/>
            <person name="Crous P."/>
            <person name="Grigoriev I."/>
        </authorList>
    </citation>
    <scope>NUCLEOTIDE SEQUENCE</scope>
    <source>
        <strain evidence="2">CBS 122367</strain>
    </source>
</reference>
<dbReference type="EMBL" id="MU005580">
    <property type="protein sequence ID" value="KAF2684702.1"/>
    <property type="molecule type" value="Genomic_DNA"/>
</dbReference>
<organism evidence="2 3">
    <name type="scientific">Lentithecium fluviatile CBS 122367</name>
    <dbReference type="NCBI Taxonomy" id="1168545"/>
    <lineage>
        <taxon>Eukaryota</taxon>
        <taxon>Fungi</taxon>
        <taxon>Dikarya</taxon>
        <taxon>Ascomycota</taxon>
        <taxon>Pezizomycotina</taxon>
        <taxon>Dothideomycetes</taxon>
        <taxon>Pleosporomycetidae</taxon>
        <taxon>Pleosporales</taxon>
        <taxon>Massarineae</taxon>
        <taxon>Lentitheciaceae</taxon>
        <taxon>Lentithecium</taxon>
    </lineage>
</organism>
<dbReference type="AlphaFoldDB" id="A0A6G1J2G2"/>
<proteinExistence type="predicted"/>
<keyword evidence="3" id="KW-1185">Reference proteome</keyword>
<evidence type="ECO:0000313" key="3">
    <source>
        <dbReference type="Proteomes" id="UP000799291"/>
    </source>
</evidence>
<evidence type="ECO:0000313" key="2">
    <source>
        <dbReference type="EMBL" id="KAF2684702.1"/>
    </source>
</evidence>
<name>A0A6G1J2G2_9PLEO</name>
<dbReference type="Proteomes" id="UP000799291">
    <property type="component" value="Unassembled WGS sequence"/>
</dbReference>
<gene>
    <name evidence="2" type="ORF">K458DRAFT_417570</name>
</gene>
<evidence type="ECO:0000256" key="1">
    <source>
        <dbReference type="SAM" id="MobiDB-lite"/>
    </source>
</evidence>
<feature type="compositionally biased region" description="Basic and acidic residues" evidence="1">
    <location>
        <begin position="52"/>
        <end position="67"/>
    </location>
</feature>
<sequence length="67" mass="7526">MAAIAIKFFATGSGPFENRSRVRLLQSYSEAVEEEAGQRKRSTHVASSVEELDSRRRQDNASSRKPE</sequence>
<protein>
    <submittedName>
        <fullName evidence="2">Uncharacterized protein</fullName>
    </submittedName>
</protein>
<feature type="region of interest" description="Disordered" evidence="1">
    <location>
        <begin position="33"/>
        <end position="67"/>
    </location>
</feature>